<dbReference type="GO" id="GO:0006364">
    <property type="term" value="P:rRNA processing"/>
    <property type="evidence" value="ECO:0007669"/>
    <property type="project" value="InterPro"/>
</dbReference>
<dbReference type="InterPro" id="IPR020053">
    <property type="entry name" value="Ribosome-bd_factorA_CS"/>
</dbReference>
<dbReference type="Pfam" id="PF02033">
    <property type="entry name" value="RBFA"/>
    <property type="match status" value="1"/>
</dbReference>
<dbReference type="PROSITE" id="PS01319">
    <property type="entry name" value="RBFA"/>
    <property type="match status" value="1"/>
</dbReference>
<dbReference type="VEuPathDB" id="HostDB:ENSMFAG00000045009"/>
<dbReference type="SUPFAM" id="SSF89919">
    <property type="entry name" value="Ribosome-binding factor A, RbfA"/>
    <property type="match status" value="1"/>
</dbReference>
<reference evidence="2 3" key="1">
    <citation type="submission" date="2013-03" db="EMBL/GenBank/DDBJ databases">
        <authorList>
            <person name="Warren W."/>
            <person name="Wilson R.K."/>
        </authorList>
    </citation>
    <scope>NUCLEOTIDE SEQUENCE</scope>
</reference>
<dbReference type="Ensembl" id="ENSMFAT00000001392.2">
    <property type="protein sequence ID" value="ENSMFAP00000027208.2"/>
    <property type="gene ID" value="ENSMFAG00000045009.2"/>
</dbReference>
<dbReference type="InterPro" id="IPR023799">
    <property type="entry name" value="RbfA_dom_sf"/>
</dbReference>
<name>A0A2K5VR51_MACFA</name>
<reference evidence="2" key="3">
    <citation type="submission" date="2025-09" db="UniProtKB">
        <authorList>
            <consortium name="Ensembl"/>
        </authorList>
    </citation>
    <scope>IDENTIFICATION</scope>
</reference>
<feature type="region of interest" description="Disordered" evidence="1">
    <location>
        <begin position="455"/>
        <end position="491"/>
    </location>
</feature>
<dbReference type="InterPro" id="IPR039212">
    <property type="entry name" value="RBFA_mitochondrial"/>
</dbReference>
<evidence type="ECO:0000256" key="1">
    <source>
        <dbReference type="SAM" id="MobiDB-lite"/>
    </source>
</evidence>
<feature type="region of interest" description="Disordered" evidence="1">
    <location>
        <begin position="47"/>
        <end position="106"/>
    </location>
</feature>
<proteinExistence type="predicted"/>
<organism evidence="2 3">
    <name type="scientific">Macaca fascicularis</name>
    <name type="common">Crab-eating macaque</name>
    <name type="synonym">Cynomolgus monkey</name>
    <dbReference type="NCBI Taxonomy" id="9541"/>
    <lineage>
        <taxon>Eukaryota</taxon>
        <taxon>Metazoa</taxon>
        <taxon>Chordata</taxon>
        <taxon>Craniata</taxon>
        <taxon>Vertebrata</taxon>
        <taxon>Euteleostomi</taxon>
        <taxon>Mammalia</taxon>
        <taxon>Eutheria</taxon>
        <taxon>Euarchontoglires</taxon>
        <taxon>Primates</taxon>
        <taxon>Haplorrhini</taxon>
        <taxon>Catarrhini</taxon>
        <taxon>Cercopithecidae</taxon>
        <taxon>Cercopithecinae</taxon>
        <taxon>Macaca</taxon>
    </lineage>
</organism>
<dbReference type="PANTHER" id="PTHR14725">
    <property type="entry name" value="RIBOSOME-BINDING FACTOR A, MITOCHONDRIAL-RELATED"/>
    <property type="match status" value="1"/>
</dbReference>
<gene>
    <name evidence="2" type="primary">RBFA</name>
</gene>
<dbReference type="AlphaFoldDB" id="A0A2K5VR51"/>
<keyword evidence="3" id="KW-1185">Reference proteome</keyword>
<evidence type="ECO:0000313" key="2">
    <source>
        <dbReference type="Ensembl" id="ENSMFAP00000027208.2"/>
    </source>
</evidence>
<dbReference type="STRING" id="9541.ENSMFAP00000027208"/>
<accession>A0A2K5VR51</accession>
<feature type="compositionally biased region" description="Pro residues" evidence="1">
    <location>
        <begin position="86"/>
        <end position="100"/>
    </location>
</feature>
<dbReference type="Proteomes" id="UP000233100">
    <property type="component" value="Chromosome 18"/>
</dbReference>
<dbReference type="Gene3D" id="3.30.300.20">
    <property type="match status" value="1"/>
</dbReference>
<dbReference type="PANTHER" id="PTHR14725:SF0">
    <property type="entry name" value="RIBOSOME-BINDING FACTOR A, MITOCHONDRIAL-RELATED"/>
    <property type="match status" value="1"/>
</dbReference>
<feature type="region of interest" description="Disordered" evidence="1">
    <location>
        <begin position="503"/>
        <end position="524"/>
    </location>
</feature>
<feature type="region of interest" description="Disordered" evidence="1">
    <location>
        <begin position="136"/>
        <end position="155"/>
    </location>
</feature>
<evidence type="ECO:0000313" key="3">
    <source>
        <dbReference type="Proteomes" id="UP000233100"/>
    </source>
</evidence>
<sequence length="524" mass="57333">MDASQPPADSGPAQVSRLRCLRCFVQRTRLRQFPAFKQNAFPSSAVPGNRAVPALPRGAHPPRRPWASRPLPPAPPRAPPLAARPCLPPVLPPSTTPFRPPSSTSSPSFHSSFLPPPFLPLPSFRPSTSFLPLLPSPTPPARRMSSLRSAPSPPHAASLASVVAPRLRPLSPGCAGSSRRAMWAVAGGLWGSRAGLRGLLRSWDAALLPGCARGVHGSAVFCKNWLKKFASKTKKKFWYEGPSLGSHLTYKPSKLEFLMKTTSKKTRKEDHVRMRALNGLLYKALTDLLCTPEVSQELYDLNVELSKVSLTPDFSACRVYWKTTLSAEQNAHMEAVLQRSAASMRHLLMSQQTMRNVPPIVFVKDKKSAALAELDKLLAVADFGPRDERDDFVQNDFRDADAPQSCGTTEPATSSSVCGINHEALNKQIMEYKRRKDKGLGGLVWQGHAAELTTQMKKGKKRARPRLEQDSSLKSYLSGEDVEDDPDLVGAPEYECYALDAEELEAEKGGGTTEDGRGCNASRE</sequence>
<feature type="compositionally biased region" description="Low complexity" evidence="1">
    <location>
        <begin position="141"/>
        <end position="155"/>
    </location>
</feature>
<dbReference type="InterPro" id="IPR015946">
    <property type="entry name" value="KH_dom-like_a/b"/>
</dbReference>
<feature type="compositionally biased region" description="Pro residues" evidence="1">
    <location>
        <begin position="70"/>
        <end position="79"/>
    </location>
</feature>
<dbReference type="Bgee" id="ENSMFAG00000045009">
    <property type="expression patterns" value="Expressed in skeletal muscle tissue and 13 other cell types or tissues"/>
</dbReference>
<dbReference type="InterPro" id="IPR000238">
    <property type="entry name" value="RbfA"/>
</dbReference>
<reference evidence="2" key="2">
    <citation type="submission" date="2025-08" db="UniProtKB">
        <authorList>
            <consortium name="Ensembl"/>
        </authorList>
    </citation>
    <scope>IDENTIFICATION</scope>
</reference>
<protein>
    <submittedName>
        <fullName evidence="2">Ribosome binding factor A</fullName>
    </submittedName>
</protein>
<dbReference type="GeneTree" id="ENSGT00390000011362"/>
<feature type="compositionally biased region" description="Basic and acidic residues" evidence="1">
    <location>
        <begin position="514"/>
        <end position="524"/>
    </location>
</feature>